<keyword evidence="7" id="KW-0521">NADP</keyword>
<comment type="similarity">
    <text evidence="12">Belongs to the dus family.</text>
</comment>
<dbReference type="InterPro" id="IPR013785">
    <property type="entry name" value="Aldolase_TIM"/>
</dbReference>
<gene>
    <name evidence="14" type="ORF">LG35_05375</name>
</gene>
<comment type="catalytic activity">
    <reaction evidence="11">
        <text>a 5,6-dihydrouridine in tRNA + NAD(+) = a uridine in tRNA + NADH + H(+)</text>
        <dbReference type="Rhea" id="RHEA:54452"/>
        <dbReference type="Rhea" id="RHEA-COMP:13339"/>
        <dbReference type="Rhea" id="RHEA-COMP:13887"/>
        <dbReference type="ChEBI" id="CHEBI:15378"/>
        <dbReference type="ChEBI" id="CHEBI:57540"/>
        <dbReference type="ChEBI" id="CHEBI:57945"/>
        <dbReference type="ChEBI" id="CHEBI:65315"/>
        <dbReference type="ChEBI" id="CHEBI:74443"/>
    </reaction>
</comment>
<keyword evidence="6 12" id="KW-0819">tRNA processing</keyword>
<dbReference type="Pfam" id="PF01207">
    <property type="entry name" value="Dus"/>
    <property type="match status" value="1"/>
</dbReference>
<accession>A0ABR4YJH7</accession>
<dbReference type="PANTHER" id="PTHR45846">
    <property type="entry name" value="TRNA-DIHYDROURIDINE(47) SYNTHASE [NAD(P)(+)]-LIKE"/>
    <property type="match status" value="1"/>
</dbReference>
<keyword evidence="3" id="KW-0820">tRNA-binding</keyword>
<dbReference type="EC" id="1.3.1.-" evidence="12"/>
<evidence type="ECO:0000256" key="9">
    <source>
        <dbReference type="ARBA" id="ARBA00023002"/>
    </source>
</evidence>
<dbReference type="InterPro" id="IPR018517">
    <property type="entry name" value="tRNA_hU_synthase_CS"/>
</dbReference>
<keyword evidence="4 12" id="KW-0285">Flavoprotein</keyword>
<dbReference type="PANTHER" id="PTHR45846:SF1">
    <property type="entry name" value="TRNA-DIHYDROURIDINE(47) SYNTHASE [NAD(P)(+)]-LIKE"/>
    <property type="match status" value="1"/>
</dbReference>
<dbReference type="InterPro" id="IPR024036">
    <property type="entry name" value="tRNA-dHydroUridine_Synthase_C"/>
</dbReference>
<organism evidence="14 15">
    <name type="scientific">Alistipes inops</name>
    <dbReference type="NCBI Taxonomy" id="1501391"/>
    <lineage>
        <taxon>Bacteria</taxon>
        <taxon>Pseudomonadati</taxon>
        <taxon>Bacteroidota</taxon>
        <taxon>Bacteroidia</taxon>
        <taxon>Bacteroidales</taxon>
        <taxon>Rikenellaceae</taxon>
        <taxon>Alistipes</taxon>
    </lineage>
</organism>
<evidence type="ECO:0000256" key="3">
    <source>
        <dbReference type="ARBA" id="ARBA00022555"/>
    </source>
</evidence>
<evidence type="ECO:0000256" key="5">
    <source>
        <dbReference type="ARBA" id="ARBA00022643"/>
    </source>
</evidence>
<keyword evidence="15" id="KW-1185">Reference proteome</keyword>
<evidence type="ECO:0000313" key="14">
    <source>
        <dbReference type="EMBL" id="KHE42317.1"/>
    </source>
</evidence>
<sequence length="340" mass="37808">MKIAGIEFRERPLFLAPMEDVTDPSFRYMCKGFGADMVYTEFISSDGLVREGAKSVAKLNISDGERPVGIQIYGHLIEPMVESARIAEAARPDVIDINFGCPVRKIAGRGAGSGMMRDVPLMVEMTRRIVEAVKVPVTVKTRLGWDEEHRNIEEIALRLQDAGIAALTIHGRTRAQMYTGEADWTLIGRVKNNPLMKIPVIGNGDIDSPQRAAEAFDRYGVDGVMIGRATYGRPWIFREIRHYLDTGELLPQPSVCERVEIAKRHLAKSVEVKGERVGVLEMRRHLSNYFKGLPDFKPTRLQLVTLTDVNEINATLDYIAQEWGGADLSGAVPPPLSHGI</sequence>
<evidence type="ECO:0000256" key="8">
    <source>
        <dbReference type="ARBA" id="ARBA00022884"/>
    </source>
</evidence>
<dbReference type="InterPro" id="IPR004652">
    <property type="entry name" value="DusB-like"/>
</dbReference>
<comment type="cofactor">
    <cofactor evidence="1 12">
        <name>FMN</name>
        <dbReference type="ChEBI" id="CHEBI:58210"/>
    </cofactor>
</comment>
<evidence type="ECO:0000256" key="6">
    <source>
        <dbReference type="ARBA" id="ARBA00022694"/>
    </source>
</evidence>
<reference evidence="14 15" key="1">
    <citation type="submission" date="2014-09" db="EMBL/GenBank/DDBJ databases">
        <title>Alistipes sp. 627, sp. nov., a novel member of the family Rikenellaceae isolated from human faeces.</title>
        <authorList>
            <person name="Shkoporov A.N."/>
            <person name="Chaplin A.V."/>
            <person name="Motuzova O.V."/>
            <person name="Kafarskaia L.I."/>
            <person name="Khokhlova E.V."/>
            <person name="Efimov B.A."/>
        </authorList>
    </citation>
    <scope>NUCLEOTIDE SEQUENCE [LARGE SCALE GENOMIC DNA]</scope>
    <source>
        <strain evidence="14 15">627</strain>
    </source>
</reference>
<evidence type="ECO:0000256" key="11">
    <source>
        <dbReference type="ARBA" id="ARBA00048802"/>
    </source>
</evidence>
<dbReference type="RefSeq" id="WP_035472912.1">
    <property type="nucleotide sequence ID" value="NZ_JRGF01000005.1"/>
</dbReference>
<dbReference type="Proteomes" id="UP000030889">
    <property type="component" value="Unassembled WGS sequence"/>
</dbReference>
<comment type="function">
    <text evidence="2 12">Catalyzes the synthesis of 5,6-dihydrouridine (D), a modified base found in the D-loop of most tRNAs, via the reduction of the C5-C6 double bond in target uridines.</text>
</comment>
<dbReference type="PROSITE" id="PS01136">
    <property type="entry name" value="UPF0034"/>
    <property type="match status" value="1"/>
</dbReference>
<protein>
    <recommendedName>
        <fullName evidence="12">tRNA-dihydrouridine synthase</fullName>
        <ecNumber evidence="12">1.3.1.-</ecNumber>
    </recommendedName>
</protein>
<comment type="caution">
    <text evidence="14">The sequence shown here is derived from an EMBL/GenBank/DDBJ whole genome shotgun (WGS) entry which is preliminary data.</text>
</comment>
<dbReference type="InterPro" id="IPR001269">
    <property type="entry name" value="DUS_fam"/>
</dbReference>
<evidence type="ECO:0000256" key="7">
    <source>
        <dbReference type="ARBA" id="ARBA00022857"/>
    </source>
</evidence>
<dbReference type="CDD" id="cd02801">
    <property type="entry name" value="DUS_like_FMN"/>
    <property type="match status" value="1"/>
</dbReference>
<evidence type="ECO:0000256" key="4">
    <source>
        <dbReference type="ARBA" id="ARBA00022630"/>
    </source>
</evidence>
<name>A0ABR4YJH7_9BACT</name>
<comment type="catalytic activity">
    <reaction evidence="10">
        <text>a 5,6-dihydrouridine in tRNA + NADP(+) = a uridine in tRNA + NADPH + H(+)</text>
        <dbReference type="Rhea" id="RHEA:23624"/>
        <dbReference type="Rhea" id="RHEA-COMP:13339"/>
        <dbReference type="Rhea" id="RHEA-COMP:13887"/>
        <dbReference type="ChEBI" id="CHEBI:15378"/>
        <dbReference type="ChEBI" id="CHEBI:57783"/>
        <dbReference type="ChEBI" id="CHEBI:58349"/>
        <dbReference type="ChEBI" id="CHEBI:65315"/>
        <dbReference type="ChEBI" id="CHEBI:74443"/>
    </reaction>
</comment>
<keyword evidence="9 12" id="KW-0560">Oxidoreductase</keyword>
<evidence type="ECO:0000259" key="13">
    <source>
        <dbReference type="Pfam" id="PF01207"/>
    </source>
</evidence>
<feature type="domain" description="DUS-like FMN-binding" evidence="13">
    <location>
        <begin position="15"/>
        <end position="317"/>
    </location>
</feature>
<evidence type="ECO:0000256" key="2">
    <source>
        <dbReference type="ARBA" id="ARBA00002790"/>
    </source>
</evidence>
<dbReference type="PIRSF" id="PIRSF006621">
    <property type="entry name" value="Dus"/>
    <property type="match status" value="1"/>
</dbReference>
<proteinExistence type="inferred from homology"/>
<evidence type="ECO:0000313" key="15">
    <source>
        <dbReference type="Proteomes" id="UP000030889"/>
    </source>
</evidence>
<dbReference type="NCBIfam" id="TIGR00737">
    <property type="entry name" value="nifR3_yhdG"/>
    <property type="match status" value="1"/>
</dbReference>
<evidence type="ECO:0000256" key="12">
    <source>
        <dbReference type="PIRNR" id="PIRNR006621"/>
    </source>
</evidence>
<dbReference type="Gene3D" id="1.10.1200.80">
    <property type="entry name" value="Putative flavin oxidoreducatase, domain 2"/>
    <property type="match status" value="1"/>
</dbReference>
<dbReference type="EMBL" id="JRGF01000005">
    <property type="protein sequence ID" value="KHE42317.1"/>
    <property type="molecule type" value="Genomic_DNA"/>
</dbReference>
<keyword evidence="5 12" id="KW-0288">FMN</keyword>
<evidence type="ECO:0000256" key="1">
    <source>
        <dbReference type="ARBA" id="ARBA00001917"/>
    </source>
</evidence>
<evidence type="ECO:0000256" key="10">
    <source>
        <dbReference type="ARBA" id="ARBA00048205"/>
    </source>
</evidence>
<dbReference type="Gene3D" id="3.20.20.70">
    <property type="entry name" value="Aldolase class I"/>
    <property type="match status" value="1"/>
</dbReference>
<keyword evidence="8" id="KW-0694">RNA-binding</keyword>
<dbReference type="SUPFAM" id="SSF51395">
    <property type="entry name" value="FMN-linked oxidoreductases"/>
    <property type="match status" value="1"/>
</dbReference>
<dbReference type="InterPro" id="IPR035587">
    <property type="entry name" value="DUS-like_FMN-bd"/>
</dbReference>